<accession>A0A0D9VQ64</accession>
<reference evidence="1" key="3">
    <citation type="submission" date="2015-04" db="UniProtKB">
        <authorList>
            <consortium name="EnsemblPlants"/>
        </authorList>
    </citation>
    <scope>IDENTIFICATION</scope>
</reference>
<reference evidence="1 2" key="1">
    <citation type="submission" date="2012-08" db="EMBL/GenBank/DDBJ databases">
        <title>Oryza genome evolution.</title>
        <authorList>
            <person name="Wing R.A."/>
        </authorList>
    </citation>
    <scope>NUCLEOTIDE SEQUENCE</scope>
</reference>
<keyword evidence="2" id="KW-1185">Reference proteome</keyword>
<dbReference type="HOGENOM" id="CLU_2925922_0_0_1"/>
<reference evidence="2" key="2">
    <citation type="submission" date="2013-12" db="EMBL/GenBank/DDBJ databases">
        <authorList>
            <person name="Yu Y."/>
            <person name="Lee S."/>
            <person name="de Baynast K."/>
            <person name="Wissotski M."/>
            <person name="Liu L."/>
            <person name="Talag J."/>
            <person name="Goicoechea J."/>
            <person name="Angelova A."/>
            <person name="Jetty R."/>
            <person name="Kudrna D."/>
            <person name="Golser W."/>
            <person name="Rivera L."/>
            <person name="Zhang J."/>
            <person name="Wing R."/>
        </authorList>
    </citation>
    <scope>NUCLEOTIDE SEQUENCE</scope>
</reference>
<protein>
    <submittedName>
        <fullName evidence="1">Uncharacterized protein</fullName>
    </submittedName>
</protein>
<proteinExistence type="predicted"/>
<dbReference type="EnsemblPlants" id="LPERR03G04980.1">
    <property type="protein sequence ID" value="LPERR03G04980.1"/>
    <property type="gene ID" value="LPERR03G04980"/>
</dbReference>
<evidence type="ECO:0000313" key="2">
    <source>
        <dbReference type="Proteomes" id="UP000032180"/>
    </source>
</evidence>
<organism evidence="1 2">
    <name type="scientific">Leersia perrieri</name>
    <dbReference type="NCBI Taxonomy" id="77586"/>
    <lineage>
        <taxon>Eukaryota</taxon>
        <taxon>Viridiplantae</taxon>
        <taxon>Streptophyta</taxon>
        <taxon>Embryophyta</taxon>
        <taxon>Tracheophyta</taxon>
        <taxon>Spermatophyta</taxon>
        <taxon>Magnoliopsida</taxon>
        <taxon>Liliopsida</taxon>
        <taxon>Poales</taxon>
        <taxon>Poaceae</taxon>
        <taxon>BOP clade</taxon>
        <taxon>Oryzoideae</taxon>
        <taxon>Oryzeae</taxon>
        <taxon>Oryzinae</taxon>
        <taxon>Leersia</taxon>
    </lineage>
</organism>
<evidence type="ECO:0000313" key="1">
    <source>
        <dbReference type="EnsemblPlants" id="LPERR03G04980.1"/>
    </source>
</evidence>
<name>A0A0D9VQ64_9ORYZ</name>
<sequence length="61" mass="6576">MGGDRVFALEGRGDEFMSNHFQDSSLVLPTHGHQPPEEADAPRSSALIDLKAISDHTNATT</sequence>
<dbReference type="AlphaFoldDB" id="A0A0D9VQ64"/>
<dbReference type="Proteomes" id="UP000032180">
    <property type="component" value="Chromosome 3"/>
</dbReference>
<dbReference type="Gramene" id="LPERR03G04980.1">
    <property type="protein sequence ID" value="LPERR03G04980.1"/>
    <property type="gene ID" value="LPERR03G04980"/>
</dbReference>